<dbReference type="AlphaFoldDB" id="A0A242N471"/>
<gene>
    <name evidence="1" type="ORF">PAMC26510_23820</name>
    <name evidence="2" type="ORF">PAMC26577_05945</name>
</gene>
<proteinExistence type="predicted"/>
<accession>A0A242N471</accession>
<reference evidence="2 4" key="2">
    <citation type="submission" date="2017-03" db="EMBL/GenBank/DDBJ databases">
        <title>Genome analysis of strain PAMC 26577.</title>
        <authorList>
            <person name="Oh H.-M."/>
            <person name="Yang J.-A."/>
        </authorList>
    </citation>
    <scope>NUCLEOTIDE SEQUENCE [LARGE SCALE GENOMIC DNA]</scope>
    <source>
        <strain evidence="2 4">PAMC 26577</strain>
    </source>
</reference>
<dbReference type="EMBL" id="NBTZ01000026">
    <property type="protein sequence ID" value="OTP78174.1"/>
    <property type="molecule type" value="Genomic_DNA"/>
</dbReference>
<dbReference type="EMBL" id="NBTY01000129">
    <property type="protein sequence ID" value="OTP71037.1"/>
    <property type="molecule type" value="Genomic_DNA"/>
</dbReference>
<organism evidence="2 4">
    <name type="scientific">Caballeronia sordidicola</name>
    <name type="common">Burkholderia sordidicola</name>
    <dbReference type="NCBI Taxonomy" id="196367"/>
    <lineage>
        <taxon>Bacteria</taxon>
        <taxon>Pseudomonadati</taxon>
        <taxon>Pseudomonadota</taxon>
        <taxon>Betaproteobacteria</taxon>
        <taxon>Burkholderiales</taxon>
        <taxon>Burkholderiaceae</taxon>
        <taxon>Caballeronia</taxon>
    </lineage>
</organism>
<evidence type="ECO:0000313" key="4">
    <source>
        <dbReference type="Proteomes" id="UP000195221"/>
    </source>
</evidence>
<sequence length="45" mass="5141">MLLILGHLPEKAGGPSKRTFFAVRATRMKTLFTLDKLLRIALFMH</sequence>
<dbReference type="Proteomes" id="UP000194546">
    <property type="component" value="Unassembled WGS sequence"/>
</dbReference>
<protein>
    <submittedName>
        <fullName evidence="2">Uncharacterized protein</fullName>
    </submittedName>
</protein>
<evidence type="ECO:0000313" key="1">
    <source>
        <dbReference type="EMBL" id="OTP71037.1"/>
    </source>
</evidence>
<evidence type="ECO:0000313" key="3">
    <source>
        <dbReference type="Proteomes" id="UP000194546"/>
    </source>
</evidence>
<dbReference type="Proteomes" id="UP000195221">
    <property type="component" value="Unassembled WGS sequence"/>
</dbReference>
<name>A0A242N471_CABSO</name>
<reference evidence="1 3" key="1">
    <citation type="submission" date="2017-03" db="EMBL/GenBank/DDBJ databases">
        <title>Genome analysis of strain PAMC 26510.</title>
        <authorList>
            <person name="Oh H.-M."/>
            <person name="Yang J.-A."/>
        </authorList>
    </citation>
    <scope>NUCLEOTIDE SEQUENCE [LARGE SCALE GENOMIC DNA]</scope>
    <source>
        <strain evidence="1 3">PAMC 26510</strain>
    </source>
</reference>
<comment type="caution">
    <text evidence="2">The sequence shown here is derived from an EMBL/GenBank/DDBJ whole genome shotgun (WGS) entry which is preliminary data.</text>
</comment>
<evidence type="ECO:0000313" key="2">
    <source>
        <dbReference type="EMBL" id="OTP78174.1"/>
    </source>
</evidence>